<evidence type="ECO:0000256" key="4">
    <source>
        <dbReference type="ARBA" id="ARBA00023155"/>
    </source>
</evidence>
<evidence type="ECO:0000256" key="8">
    <source>
        <dbReference type="SAM" id="MobiDB-lite"/>
    </source>
</evidence>
<evidence type="ECO:0000256" key="2">
    <source>
        <dbReference type="ARBA" id="ARBA00022473"/>
    </source>
</evidence>
<proteinExistence type="predicted"/>
<feature type="domain" description="Homeobox" evidence="9">
    <location>
        <begin position="58"/>
        <end position="118"/>
    </location>
</feature>
<feature type="DNA-binding region" description="Homeobox" evidence="6">
    <location>
        <begin position="60"/>
        <end position="119"/>
    </location>
</feature>
<feature type="compositionally biased region" description="Polar residues" evidence="8">
    <location>
        <begin position="140"/>
        <end position="187"/>
    </location>
</feature>
<evidence type="ECO:0000313" key="11">
    <source>
        <dbReference type="WBParaSite" id="PgB01_g051_t01"/>
    </source>
</evidence>
<evidence type="ECO:0000313" key="10">
    <source>
        <dbReference type="Proteomes" id="UP000887569"/>
    </source>
</evidence>
<feature type="region of interest" description="Disordered" evidence="8">
    <location>
        <begin position="126"/>
        <end position="187"/>
    </location>
</feature>
<keyword evidence="5 6" id="KW-0539">Nucleus</keyword>
<dbReference type="AlphaFoldDB" id="A0A914ZCS9"/>
<dbReference type="PANTHER" id="PTHR45793:SF5">
    <property type="entry name" value="HOMEOTIC PROTEIN OCELLILESS"/>
    <property type="match status" value="1"/>
</dbReference>
<dbReference type="Pfam" id="PF00046">
    <property type="entry name" value="Homeodomain"/>
    <property type="match status" value="1"/>
</dbReference>
<evidence type="ECO:0000259" key="9">
    <source>
        <dbReference type="PROSITE" id="PS50071"/>
    </source>
</evidence>
<keyword evidence="4 6" id="KW-0371">Homeobox</keyword>
<keyword evidence="2" id="KW-0217">Developmental protein</keyword>
<reference evidence="11" key="1">
    <citation type="submission" date="2022-11" db="UniProtKB">
        <authorList>
            <consortium name="WormBaseParasite"/>
        </authorList>
    </citation>
    <scope>IDENTIFICATION</scope>
</reference>
<dbReference type="SUPFAM" id="SSF46689">
    <property type="entry name" value="Homeodomain-like"/>
    <property type="match status" value="1"/>
</dbReference>
<dbReference type="GO" id="GO:0000981">
    <property type="term" value="F:DNA-binding transcription factor activity, RNA polymerase II-specific"/>
    <property type="evidence" value="ECO:0007669"/>
    <property type="project" value="InterPro"/>
</dbReference>
<dbReference type="SMART" id="SM00389">
    <property type="entry name" value="HOX"/>
    <property type="match status" value="1"/>
</dbReference>
<dbReference type="CDD" id="cd00086">
    <property type="entry name" value="homeodomain"/>
    <property type="match status" value="1"/>
</dbReference>
<dbReference type="InterPro" id="IPR017970">
    <property type="entry name" value="Homeobox_CS"/>
</dbReference>
<evidence type="ECO:0000256" key="7">
    <source>
        <dbReference type="RuleBase" id="RU000682"/>
    </source>
</evidence>
<dbReference type="GO" id="GO:0005634">
    <property type="term" value="C:nucleus"/>
    <property type="evidence" value="ECO:0007669"/>
    <property type="project" value="UniProtKB-SubCell"/>
</dbReference>
<dbReference type="InterPro" id="IPR009057">
    <property type="entry name" value="Homeodomain-like_sf"/>
</dbReference>
<accession>A0A914ZCS9</accession>
<dbReference type="PROSITE" id="PS50071">
    <property type="entry name" value="HOMEOBOX_2"/>
    <property type="match status" value="1"/>
</dbReference>
<keyword evidence="3 6" id="KW-0238">DNA-binding</keyword>
<dbReference type="GO" id="GO:0000978">
    <property type="term" value="F:RNA polymerase II cis-regulatory region sequence-specific DNA binding"/>
    <property type="evidence" value="ECO:0007669"/>
    <property type="project" value="TreeGrafter"/>
</dbReference>
<dbReference type="PANTHER" id="PTHR45793">
    <property type="entry name" value="HOMEOBOX PROTEIN"/>
    <property type="match status" value="1"/>
</dbReference>
<dbReference type="PROSITE" id="PS00027">
    <property type="entry name" value="HOMEOBOX_1"/>
    <property type="match status" value="1"/>
</dbReference>
<protein>
    <submittedName>
        <fullName evidence="11">Homeobox domain-containing protein</fullName>
    </submittedName>
</protein>
<dbReference type="InterPro" id="IPR001356">
    <property type="entry name" value="HD"/>
</dbReference>
<dbReference type="Gene3D" id="1.10.10.60">
    <property type="entry name" value="Homeodomain-like"/>
    <property type="match status" value="1"/>
</dbReference>
<organism evidence="10 11">
    <name type="scientific">Parascaris univalens</name>
    <name type="common">Nematode worm</name>
    <dbReference type="NCBI Taxonomy" id="6257"/>
    <lineage>
        <taxon>Eukaryota</taxon>
        <taxon>Metazoa</taxon>
        <taxon>Ecdysozoa</taxon>
        <taxon>Nematoda</taxon>
        <taxon>Chromadorea</taxon>
        <taxon>Rhabditida</taxon>
        <taxon>Spirurina</taxon>
        <taxon>Ascaridomorpha</taxon>
        <taxon>Ascaridoidea</taxon>
        <taxon>Ascarididae</taxon>
        <taxon>Parascaris</taxon>
    </lineage>
</organism>
<dbReference type="FunFam" id="1.10.10.60:FF:000679">
    <property type="entry name" value="Homeobox protein aristaless"/>
    <property type="match status" value="1"/>
</dbReference>
<keyword evidence="10" id="KW-1185">Reference proteome</keyword>
<dbReference type="GO" id="GO:0030182">
    <property type="term" value="P:neuron differentiation"/>
    <property type="evidence" value="ECO:0007669"/>
    <property type="project" value="UniProtKB-ARBA"/>
</dbReference>
<comment type="subcellular location">
    <subcellularLocation>
        <location evidence="1 6 7">Nucleus</location>
    </subcellularLocation>
</comment>
<evidence type="ECO:0000256" key="6">
    <source>
        <dbReference type="PROSITE-ProRule" id="PRU00108"/>
    </source>
</evidence>
<dbReference type="Proteomes" id="UP000887569">
    <property type="component" value="Unplaced"/>
</dbReference>
<evidence type="ECO:0000256" key="1">
    <source>
        <dbReference type="ARBA" id="ARBA00004123"/>
    </source>
</evidence>
<dbReference type="WBParaSite" id="PgB01_g051_t01">
    <property type="protein sequence ID" value="PgB01_g051_t01"/>
    <property type="gene ID" value="PgB01_g051"/>
</dbReference>
<sequence>MMYNGFPFTVYAPQLLYQTPQSFGYMPQLGGISSTPPSTFQCASNSLIYHYPIIGGVRKARRGRTTFTRSQLEMLEALYETTRYPDVFSRQKLADEINLNETRVQVWFKNRRAKSRLQEKQKAMKTTATCEETQNEDHQNVTPTDQHINESTKQPSSCPITGQYSQESSPIGQKTIPKSNISTPQESANGDLNFTDGPWPNNTQNATPPMQTLFCDATSGFGLQDENHFFISQRFCL</sequence>
<name>A0A914ZCS9_PARUN</name>
<evidence type="ECO:0000256" key="3">
    <source>
        <dbReference type="ARBA" id="ARBA00023125"/>
    </source>
</evidence>
<evidence type="ECO:0000256" key="5">
    <source>
        <dbReference type="ARBA" id="ARBA00023242"/>
    </source>
</evidence>